<reference evidence="2" key="1">
    <citation type="journal article" date="2018" name="Genome Biol. Evol.">
        <title>Genomics and development of Lentinus tigrinus, a white-rot wood-decaying mushroom with dimorphic fruiting bodies.</title>
        <authorList>
            <person name="Wu B."/>
            <person name="Xu Z."/>
            <person name="Knudson A."/>
            <person name="Carlson A."/>
            <person name="Chen N."/>
            <person name="Kovaka S."/>
            <person name="LaButti K."/>
            <person name="Lipzen A."/>
            <person name="Pennachio C."/>
            <person name="Riley R."/>
            <person name="Schakwitz W."/>
            <person name="Umezawa K."/>
            <person name="Ohm R.A."/>
            <person name="Grigoriev I.V."/>
            <person name="Nagy L.G."/>
            <person name="Gibbons J."/>
            <person name="Hibbett D."/>
        </authorList>
    </citation>
    <scope>NUCLEOTIDE SEQUENCE [LARGE SCALE GENOMIC DNA]</scope>
    <source>
        <strain evidence="2">ALCF2SS1-6</strain>
    </source>
</reference>
<proteinExistence type="predicted"/>
<dbReference type="OrthoDB" id="2757517at2759"/>
<evidence type="ECO:0000313" key="3">
    <source>
        <dbReference type="Proteomes" id="UP000313359"/>
    </source>
</evidence>
<gene>
    <name evidence="2" type="ORF">L227DRAFT_565726</name>
</gene>
<sequence>MATQSGWCHQTRVQRELKSIVFERLSELQSETKREDEEPTRYWRWFSEESECGAGNEVRNRLETGEIYSEAGEDDRQVLATITYERTQASVSPLDNAVSVSAAPIVSSRASPNPTSQVIPLSNSVDGSTVSDPPAVKLKQERVLDTRAHSGLNSGGLTLSTSRHDSTGGHYVLCDSPDGLPASTNKSPLLFVDFAAYSRGRSLRSVYKASSESFAAPTTEHSLIGEGAVSSTRENMPDAKHSSSAMGLSHDDTVDWEQLRDSRYFKDGKGATVWYRTSGPYSVCQPPSSLPTSVDELYIHRDERNSRSKCWVVNAEGCWVAVHVGDMQPSSPLRRLIFQRNGDPSWVTRKTYNVYRSRWRRGRAIRRSGRLREGEIRMATGHGIYTRLEYLQIPRLLGTFPRRHDLRSYDMWTKPGPTYAVVCKDAVGEKCGHAHDRTRPAFFVFLPPMITELCRYRYPSSIRTLYIGARQHVVHYALCWINCFLAWQMSNRVGGRLERLLHVSLLAAPIGRSDNVMDDVYERLQTMRWESSGW</sequence>
<dbReference type="AlphaFoldDB" id="A0A5C2S0W4"/>
<feature type="compositionally biased region" description="Polar residues" evidence="1">
    <location>
        <begin position="112"/>
        <end position="131"/>
    </location>
</feature>
<evidence type="ECO:0000256" key="1">
    <source>
        <dbReference type="SAM" id="MobiDB-lite"/>
    </source>
</evidence>
<protein>
    <submittedName>
        <fullName evidence="2">Uncharacterized protein</fullName>
    </submittedName>
</protein>
<keyword evidence="3" id="KW-1185">Reference proteome</keyword>
<dbReference type="EMBL" id="ML122284">
    <property type="protein sequence ID" value="RPD56990.1"/>
    <property type="molecule type" value="Genomic_DNA"/>
</dbReference>
<organism evidence="2 3">
    <name type="scientific">Lentinus tigrinus ALCF2SS1-6</name>
    <dbReference type="NCBI Taxonomy" id="1328759"/>
    <lineage>
        <taxon>Eukaryota</taxon>
        <taxon>Fungi</taxon>
        <taxon>Dikarya</taxon>
        <taxon>Basidiomycota</taxon>
        <taxon>Agaricomycotina</taxon>
        <taxon>Agaricomycetes</taxon>
        <taxon>Polyporales</taxon>
        <taxon>Polyporaceae</taxon>
        <taxon>Lentinus</taxon>
    </lineage>
</organism>
<name>A0A5C2S0W4_9APHY</name>
<feature type="region of interest" description="Disordered" evidence="1">
    <location>
        <begin position="107"/>
        <end position="132"/>
    </location>
</feature>
<dbReference type="Proteomes" id="UP000313359">
    <property type="component" value="Unassembled WGS sequence"/>
</dbReference>
<dbReference type="STRING" id="1328759.A0A5C2S0W4"/>
<accession>A0A5C2S0W4</accession>
<evidence type="ECO:0000313" key="2">
    <source>
        <dbReference type="EMBL" id="RPD56990.1"/>
    </source>
</evidence>